<organism evidence="1 2">
    <name type="scientific">Flavobacterium branchiarum</name>
    <dbReference type="NCBI Taxonomy" id="1114870"/>
    <lineage>
        <taxon>Bacteria</taxon>
        <taxon>Pseudomonadati</taxon>
        <taxon>Bacteroidota</taxon>
        <taxon>Flavobacteriia</taxon>
        <taxon>Flavobacteriales</taxon>
        <taxon>Flavobacteriaceae</taxon>
        <taxon>Flavobacterium</taxon>
    </lineage>
</organism>
<dbReference type="EMBL" id="JBHMEX010000026">
    <property type="protein sequence ID" value="MFB9063891.1"/>
    <property type="molecule type" value="Genomic_DNA"/>
</dbReference>
<name>A0ABV5FL66_9FLAO</name>
<evidence type="ECO:0000313" key="2">
    <source>
        <dbReference type="Proteomes" id="UP001589589"/>
    </source>
</evidence>
<proteinExistence type="predicted"/>
<dbReference type="RefSeq" id="WP_290262283.1">
    <property type="nucleotide sequence ID" value="NZ_JAUFQQ010000003.1"/>
</dbReference>
<reference evidence="1 2" key="1">
    <citation type="submission" date="2024-09" db="EMBL/GenBank/DDBJ databases">
        <authorList>
            <person name="Sun Q."/>
            <person name="Mori K."/>
        </authorList>
    </citation>
    <scope>NUCLEOTIDE SEQUENCE [LARGE SCALE GENOMIC DNA]</scope>
    <source>
        <strain evidence="1 2">CECT 7908</strain>
    </source>
</reference>
<dbReference type="InterPro" id="IPR022385">
    <property type="entry name" value="Rhs_assc_core"/>
</dbReference>
<dbReference type="Proteomes" id="UP001589589">
    <property type="component" value="Unassembled WGS sequence"/>
</dbReference>
<dbReference type="PANTHER" id="PTHR32305">
    <property type="match status" value="1"/>
</dbReference>
<protein>
    <submittedName>
        <fullName evidence="1">RHS repeat-associated core domain-containing protein</fullName>
    </submittedName>
</protein>
<sequence>MAYLPFGNVLFEEHSSSFSSPYLFNGKELDRETGLSYFHARYYDNKYNIWLNVDKKAERFQNYGSYIYAFNNPVRFVDPDGNAPIDPPGTWGKIKAYADYQWNTKIPNDLKNIRNELDNGWRFEKGLKGGKAGGYDFRSSFRNTDDSRGKVQKRRGNNNTQVVDISGIDALSTFLSFSAGTKTISKSGKIVGVLTDYAKAVQATPNAWFISQNTGDAVNQEIIEITNKFYTDNVNHNSGEKKVVERVSVTKDTMINTKDKAKVILNQRRKNEARRQEEQRKLD</sequence>
<comment type="caution">
    <text evidence="1">The sequence shown here is derived from an EMBL/GenBank/DDBJ whole genome shotgun (WGS) entry which is preliminary data.</text>
</comment>
<dbReference type="InterPro" id="IPR050708">
    <property type="entry name" value="T6SS_VgrG/RHS"/>
</dbReference>
<evidence type="ECO:0000313" key="1">
    <source>
        <dbReference type="EMBL" id="MFB9063891.1"/>
    </source>
</evidence>
<gene>
    <name evidence="1" type="ORF">ACFFUQ_07625</name>
</gene>
<dbReference type="Gene3D" id="2.180.10.10">
    <property type="entry name" value="RHS repeat-associated core"/>
    <property type="match status" value="1"/>
</dbReference>
<dbReference type="NCBIfam" id="TIGR03696">
    <property type="entry name" value="Rhs_assc_core"/>
    <property type="match status" value="1"/>
</dbReference>
<keyword evidence="2" id="KW-1185">Reference proteome</keyword>
<dbReference type="PANTHER" id="PTHR32305:SF15">
    <property type="entry name" value="PROTEIN RHSA-RELATED"/>
    <property type="match status" value="1"/>
</dbReference>
<accession>A0ABV5FL66</accession>